<sequence>MTRAPLPAIQAFFDPPTNTISYLVVDPVTRRAAVIDPVLDFDHRDGTVDVRSVDAILAAAQEQGVTIEWALETHAHADHLSGAPYIKSRTGAAIGIGEHIRDVQRIFRPVFNADDLRTDGSDFDRLFADGETFRIGELTVEVMHTPGHTPADISYRVGNAVFVGDTLFMPDYGTARADFPGGDAAQLFRSIQRLLALPPETQLYMCHDYKAPGRDHYAWQTTVREQREGNVHLKGGVTEAEYVAKRKARDATLSAPTLLLPSIQVNIRAGRFPKAQQNGVHYLLLPVRPKTPAASAVLG</sequence>
<keyword evidence="1" id="KW-0479">Metal-binding</keyword>
<dbReference type="InterPro" id="IPR036866">
    <property type="entry name" value="RibonucZ/Hydroxyglut_hydro"/>
</dbReference>
<dbReference type="Proteomes" id="UP000319949">
    <property type="component" value="Unassembled WGS sequence"/>
</dbReference>
<dbReference type="GO" id="GO:0016787">
    <property type="term" value="F:hydrolase activity"/>
    <property type="evidence" value="ECO:0007669"/>
    <property type="project" value="UniProtKB-KW"/>
</dbReference>
<dbReference type="PANTHER" id="PTHR43084:SF1">
    <property type="entry name" value="PERSULFIDE DIOXYGENASE ETHE1, MITOCHONDRIAL"/>
    <property type="match status" value="1"/>
</dbReference>
<dbReference type="AlphaFoldDB" id="A0A560DGB9"/>
<reference evidence="3 4" key="1">
    <citation type="submission" date="2019-06" db="EMBL/GenBank/DDBJ databases">
        <title>Genomic Encyclopedia of Type Strains, Phase IV (KMG-V): Genome sequencing to study the core and pangenomes of soil and plant-associated prokaryotes.</title>
        <authorList>
            <person name="Whitman W."/>
        </authorList>
    </citation>
    <scope>NUCLEOTIDE SEQUENCE [LARGE SCALE GENOMIC DNA]</scope>
    <source>
        <strain evidence="3 4">BR 510</strain>
    </source>
</reference>
<gene>
    <name evidence="3" type="ORF">FBZ96_107353</name>
</gene>
<evidence type="ECO:0000313" key="3">
    <source>
        <dbReference type="EMBL" id="TWA96159.1"/>
    </source>
</evidence>
<comment type="caution">
    <text evidence="3">The sequence shown here is derived from an EMBL/GenBank/DDBJ whole genome shotgun (WGS) entry which is preliminary data.</text>
</comment>
<dbReference type="Gene3D" id="3.60.15.10">
    <property type="entry name" value="Ribonuclease Z/Hydroxyacylglutathione hydrolase-like"/>
    <property type="match status" value="1"/>
</dbReference>
<dbReference type="STRING" id="1803665.GCA_001641335_06892"/>
<feature type="domain" description="Metallo-beta-lactamase" evidence="2">
    <location>
        <begin position="18"/>
        <end position="207"/>
    </location>
</feature>
<dbReference type="EMBL" id="VITK01000007">
    <property type="protein sequence ID" value="TWA96159.1"/>
    <property type="molecule type" value="Genomic_DNA"/>
</dbReference>
<dbReference type="RefSeq" id="WP_145667248.1">
    <property type="nucleotide sequence ID" value="NZ_VITK01000007.1"/>
</dbReference>
<dbReference type="Pfam" id="PF00753">
    <property type="entry name" value="Lactamase_B"/>
    <property type="match status" value="1"/>
</dbReference>
<dbReference type="SUPFAM" id="SSF56281">
    <property type="entry name" value="Metallo-hydrolase/oxidoreductase"/>
    <property type="match status" value="1"/>
</dbReference>
<dbReference type="GO" id="GO:0006749">
    <property type="term" value="P:glutathione metabolic process"/>
    <property type="evidence" value="ECO:0007669"/>
    <property type="project" value="InterPro"/>
</dbReference>
<accession>A0A560DGB9</accession>
<organism evidence="3 4">
    <name type="scientific">Bradyrhizobium stylosanthis</name>
    <dbReference type="NCBI Taxonomy" id="1803665"/>
    <lineage>
        <taxon>Bacteria</taxon>
        <taxon>Pseudomonadati</taxon>
        <taxon>Pseudomonadota</taxon>
        <taxon>Alphaproteobacteria</taxon>
        <taxon>Hyphomicrobiales</taxon>
        <taxon>Nitrobacteraceae</taxon>
        <taxon>Bradyrhizobium</taxon>
    </lineage>
</organism>
<dbReference type="SMART" id="SM00849">
    <property type="entry name" value="Lactamase_B"/>
    <property type="match status" value="1"/>
</dbReference>
<evidence type="ECO:0000259" key="2">
    <source>
        <dbReference type="SMART" id="SM00849"/>
    </source>
</evidence>
<name>A0A560DGB9_9BRAD</name>
<dbReference type="InterPro" id="IPR051682">
    <property type="entry name" value="Mito_Persulfide_Diox"/>
</dbReference>
<evidence type="ECO:0000313" key="4">
    <source>
        <dbReference type="Proteomes" id="UP000319949"/>
    </source>
</evidence>
<protein>
    <submittedName>
        <fullName evidence="3">Glyoxylase-like metal-dependent hydrolase (Beta-lactamase superfamily II)</fullName>
    </submittedName>
</protein>
<dbReference type="InterPro" id="IPR001279">
    <property type="entry name" value="Metallo-B-lactamas"/>
</dbReference>
<dbReference type="GO" id="GO:0046872">
    <property type="term" value="F:metal ion binding"/>
    <property type="evidence" value="ECO:0007669"/>
    <property type="project" value="UniProtKB-KW"/>
</dbReference>
<dbReference type="GO" id="GO:0070813">
    <property type="term" value="P:hydrogen sulfide metabolic process"/>
    <property type="evidence" value="ECO:0007669"/>
    <property type="project" value="TreeGrafter"/>
</dbReference>
<keyword evidence="4" id="KW-1185">Reference proteome</keyword>
<dbReference type="PANTHER" id="PTHR43084">
    <property type="entry name" value="PERSULFIDE DIOXYGENASE ETHE1"/>
    <property type="match status" value="1"/>
</dbReference>
<dbReference type="CDD" id="cd07724">
    <property type="entry name" value="POD-like_MBL-fold"/>
    <property type="match status" value="1"/>
</dbReference>
<proteinExistence type="predicted"/>
<dbReference type="OrthoDB" id="9784009at2"/>
<dbReference type="GO" id="GO:0050313">
    <property type="term" value="F:sulfur dioxygenase activity"/>
    <property type="evidence" value="ECO:0007669"/>
    <property type="project" value="InterPro"/>
</dbReference>
<keyword evidence="3" id="KW-0378">Hydrolase</keyword>
<dbReference type="InterPro" id="IPR044528">
    <property type="entry name" value="POD-like_MBL-fold"/>
</dbReference>
<evidence type="ECO:0000256" key="1">
    <source>
        <dbReference type="ARBA" id="ARBA00022723"/>
    </source>
</evidence>